<dbReference type="EMBL" id="RKHO01000001">
    <property type="protein sequence ID" value="ROR90352.1"/>
    <property type="molecule type" value="Genomic_DNA"/>
</dbReference>
<dbReference type="InterPro" id="IPR011009">
    <property type="entry name" value="Kinase-like_dom_sf"/>
</dbReference>
<gene>
    <name evidence="8" type="ORF">EDD33_1191</name>
</gene>
<dbReference type="PROSITE" id="PS50011">
    <property type="entry name" value="PROTEIN_KINASE_DOM"/>
    <property type="match status" value="1"/>
</dbReference>
<evidence type="ECO:0000313" key="8">
    <source>
        <dbReference type="EMBL" id="ROR90352.1"/>
    </source>
</evidence>
<evidence type="ECO:0000256" key="2">
    <source>
        <dbReference type="ARBA" id="ARBA00022527"/>
    </source>
</evidence>
<evidence type="ECO:0000256" key="1">
    <source>
        <dbReference type="ARBA" id="ARBA00012513"/>
    </source>
</evidence>
<dbReference type="OrthoDB" id="9762169at2"/>
<dbReference type="GO" id="GO:0005524">
    <property type="term" value="F:ATP binding"/>
    <property type="evidence" value="ECO:0007669"/>
    <property type="project" value="UniProtKB-KW"/>
</dbReference>
<protein>
    <recommendedName>
        <fullName evidence="1">non-specific serine/threonine protein kinase</fullName>
        <ecNumber evidence="1">2.7.11.1</ecNumber>
    </recommendedName>
</protein>
<keyword evidence="5 8" id="KW-0418">Kinase</keyword>
<name>A0A3N2CS32_9ACTN</name>
<dbReference type="Pfam" id="PF00069">
    <property type="entry name" value="Pkinase"/>
    <property type="match status" value="1"/>
</dbReference>
<dbReference type="SMART" id="SM00220">
    <property type="entry name" value="S_TKc"/>
    <property type="match status" value="1"/>
</dbReference>
<feature type="domain" description="Protein kinase" evidence="7">
    <location>
        <begin position="19"/>
        <end position="278"/>
    </location>
</feature>
<sequence length="292" mass="31065">MTHEDSWDFEAGDQVTPELGVVERLGGGASCEAYLCFDEVTHGPVVVKVLRPDRVGEARAARSLEREAEALRTVNHPVVVRLLRDGRDDPRPHLVLEAADGPRLSSLLRRHGPLQPEQYLPLGIDLASAAAYLRHVGHVHLDVKPGNVVMGAPARLIDLSAARPVAEAAALLDVVGTDAYLAPEQCLPGQVGVPGPASDVWGIGATLFEAAAGYRPFDEGDPAASAPEAVWPQLEQVPYDVPRAVPATVADALLACLARRPEDRPTPAELSDALAPTYAALPKGRLAGFRVR</sequence>
<reference evidence="8 9" key="1">
    <citation type="submission" date="2018-11" db="EMBL/GenBank/DDBJ databases">
        <title>Sequencing the genomes of 1000 actinobacteria strains.</title>
        <authorList>
            <person name="Klenk H.-P."/>
        </authorList>
    </citation>
    <scope>NUCLEOTIDE SEQUENCE [LARGE SCALE GENOMIC DNA]</scope>
    <source>
        <strain evidence="8 9">DSM 12652</strain>
    </source>
</reference>
<keyword evidence="6" id="KW-0067">ATP-binding</keyword>
<dbReference type="PANTHER" id="PTHR43289:SF6">
    <property type="entry name" value="SERINE_THREONINE-PROTEIN KINASE NEKL-3"/>
    <property type="match status" value="1"/>
</dbReference>
<evidence type="ECO:0000256" key="5">
    <source>
        <dbReference type="ARBA" id="ARBA00022777"/>
    </source>
</evidence>
<dbReference type="Gene3D" id="1.10.510.10">
    <property type="entry name" value="Transferase(Phosphotransferase) domain 1"/>
    <property type="match status" value="1"/>
</dbReference>
<keyword evidence="4" id="KW-0547">Nucleotide-binding</keyword>
<dbReference type="CDD" id="cd14014">
    <property type="entry name" value="STKc_PknB_like"/>
    <property type="match status" value="1"/>
</dbReference>
<dbReference type="GO" id="GO:0004674">
    <property type="term" value="F:protein serine/threonine kinase activity"/>
    <property type="evidence" value="ECO:0007669"/>
    <property type="project" value="UniProtKB-KW"/>
</dbReference>
<dbReference type="PANTHER" id="PTHR43289">
    <property type="entry name" value="MITOGEN-ACTIVATED PROTEIN KINASE KINASE KINASE 20-RELATED"/>
    <property type="match status" value="1"/>
</dbReference>
<dbReference type="AlphaFoldDB" id="A0A3N2CS32"/>
<dbReference type="SUPFAM" id="SSF56112">
    <property type="entry name" value="Protein kinase-like (PK-like)"/>
    <property type="match status" value="1"/>
</dbReference>
<dbReference type="InterPro" id="IPR000719">
    <property type="entry name" value="Prot_kinase_dom"/>
</dbReference>
<evidence type="ECO:0000313" key="9">
    <source>
        <dbReference type="Proteomes" id="UP000281738"/>
    </source>
</evidence>
<dbReference type="RefSeq" id="WP_123389513.1">
    <property type="nucleotide sequence ID" value="NZ_RKHO01000001.1"/>
</dbReference>
<keyword evidence="2 8" id="KW-0723">Serine/threonine-protein kinase</keyword>
<evidence type="ECO:0000256" key="3">
    <source>
        <dbReference type="ARBA" id="ARBA00022679"/>
    </source>
</evidence>
<evidence type="ECO:0000256" key="4">
    <source>
        <dbReference type="ARBA" id="ARBA00022741"/>
    </source>
</evidence>
<dbReference type="EC" id="2.7.11.1" evidence="1"/>
<dbReference type="Proteomes" id="UP000281738">
    <property type="component" value="Unassembled WGS sequence"/>
</dbReference>
<accession>A0A3N2CS32</accession>
<keyword evidence="9" id="KW-1185">Reference proteome</keyword>
<evidence type="ECO:0000259" key="7">
    <source>
        <dbReference type="PROSITE" id="PS50011"/>
    </source>
</evidence>
<keyword evidence="3" id="KW-0808">Transferase</keyword>
<evidence type="ECO:0000256" key="6">
    <source>
        <dbReference type="ARBA" id="ARBA00022840"/>
    </source>
</evidence>
<organism evidence="8 9">
    <name type="scientific">Nocardioides aurantiacus</name>
    <dbReference type="NCBI Taxonomy" id="86796"/>
    <lineage>
        <taxon>Bacteria</taxon>
        <taxon>Bacillati</taxon>
        <taxon>Actinomycetota</taxon>
        <taxon>Actinomycetes</taxon>
        <taxon>Propionibacteriales</taxon>
        <taxon>Nocardioidaceae</taxon>
        <taxon>Nocardioides</taxon>
    </lineage>
</organism>
<proteinExistence type="predicted"/>
<comment type="caution">
    <text evidence="8">The sequence shown here is derived from an EMBL/GenBank/DDBJ whole genome shotgun (WGS) entry which is preliminary data.</text>
</comment>